<dbReference type="InterPro" id="IPR003661">
    <property type="entry name" value="HisK_dim/P_dom"/>
</dbReference>
<dbReference type="PROSITE" id="PS50109">
    <property type="entry name" value="HIS_KIN"/>
    <property type="match status" value="1"/>
</dbReference>
<sequence length="532" mass="60432">MIRAFSILWLVVFVPIVLLIIPTKINPIQRLNEAFSEHFYQQIYSVNFELLSNKLLNQPNEQWDITIQRYATEFAYPLKLDSLSDYEFDQSLHESLKNGQVSFLYGDPMALIQRVGSSDRVIYFALNESTELAVLNQARGTLFLAAEHLRSLPKEEWDADLARQNQLIPFSIRLKTQSELSDDALSALKQTINGPVSYVNNMGQVELLAAIEPGLWLHVQDDLSQTTQLKLTSAIGVLFFLLISLALVLWIFPLWRDLKQLVATANEFGRGHLSRRAKACKMTVASQLSLSFNKMADNIENLIAGQRELTNAIAHDLRTPLYRLRFALEMLDDEQTSAAQREKYRRTIDSSIEDLDHLINQNLVLARYNRVADINQFSHCHFADCLKQEVEHFTLEHPNLIINLEVSQDLQQQQVFIDQNGLMRAVKNLLSNASRYAATTITLSFQCQHKHYVICVEDDGVGIAKTDVERVFEPFAQLENQERGSGKGHGLGLAIVKQIAHWHSGQVLVDDSSLGGAKFIIQWPQSFTLQPS</sequence>
<evidence type="ECO:0000256" key="4">
    <source>
        <dbReference type="ARBA" id="ARBA00022475"/>
    </source>
</evidence>
<dbReference type="InterPro" id="IPR004358">
    <property type="entry name" value="Sig_transdc_His_kin-like_C"/>
</dbReference>
<reference evidence="13 14" key="1">
    <citation type="submission" date="2014-10" db="EMBL/GenBank/DDBJ databases">
        <title>Genome sequencing of Vibrio sinaloensis T08.</title>
        <authorList>
            <person name="Chan K.-G."/>
            <person name="Mohamad N.I."/>
        </authorList>
    </citation>
    <scope>NUCLEOTIDE SEQUENCE [LARGE SCALE GENOMIC DNA]</scope>
    <source>
        <strain evidence="13 14">T08</strain>
    </source>
</reference>
<feature type="domain" description="HAMP" evidence="12">
    <location>
        <begin position="252"/>
        <end position="304"/>
    </location>
</feature>
<evidence type="ECO:0000259" key="11">
    <source>
        <dbReference type="PROSITE" id="PS50109"/>
    </source>
</evidence>
<dbReference type="PROSITE" id="PS50885">
    <property type="entry name" value="HAMP"/>
    <property type="match status" value="1"/>
</dbReference>
<name>A0A0A5HUC2_PHOS4</name>
<dbReference type="EC" id="2.7.13.3" evidence="3"/>
<evidence type="ECO:0000256" key="1">
    <source>
        <dbReference type="ARBA" id="ARBA00000085"/>
    </source>
</evidence>
<comment type="catalytic activity">
    <reaction evidence="1">
        <text>ATP + protein L-histidine = ADP + protein N-phospho-L-histidine.</text>
        <dbReference type="EC" id="2.7.13.3"/>
    </reaction>
</comment>
<organism evidence="13 14">
    <name type="scientific">Photobacterium sp. (strain ATCC 43367)</name>
    <dbReference type="NCBI Taxonomy" id="379097"/>
    <lineage>
        <taxon>Bacteria</taxon>
        <taxon>Pseudomonadati</taxon>
        <taxon>Pseudomonadota</taxon>
        <taxon>Gammaproteobacteria</taxon>
        <taxon>Vibrionales</taxon>
        <taxon>Vibrionaceae</taxon>
        <taxon>Vibrio</taxon>
        <taxon>Vibrio oreintalis group</taxon>
    </lineage>
</organism>
<dbReference type="GO" id="GO:0000155">
    <property type="term" value="F:phosphorelay sensor kinase activity"/>
    <property type="evidence" value="ECO:0007669"/>
    <property type="project" value="InterPro"/>
</dbReference>
<dbReference type="SMART" id="SM00387">
    <property type="entry name" value="HATPase_c"/>
    <property type="match status" value="1"/>
</dbReference>
<comment type="caution">
    <text evidence="13">The sequence shown here is derived from an EMBL/GenBank/DDBJ whole genome shotgun (WGS) entry which is preliminary data.</text>
</comment>
<keyword evidence="5" id="KW-0597">Phosphoprotein</keyword>
<evidence type="ECO:0000259" key="12">
    <source>
        <dbReference type="PROSITE" id="PS50885"/>
    </source>
</evidence>
<evidence type="ECO:0000313" key="14">
    <source>
        <dbReference type="Proteomes" id="UP000030451"/>
    </source>
</evidence>
<dbReference type="Gene3D" id="3.30.565.10">
    <property type="entry name" value="Histidine kinase-like ATPase, C-terminal domain"/>
    <property type="match status" value="1"/>
</dbReference>
<dbReference type="RefSeq" id="WP_038192958.1">
    <property type="nucleotide sequence ID" value="NZ_JRWP01000054.1"/>
</dbReference>
<dbReference type="AlphaFoldDB" id="A0A0A5HUC2"/>
<keyword evidence="10" id="KW-0472">Membrane</keyword>
<proteinExistence type="predicted"/>
<keyword evidence="10" id="KW-0812">Transmembrane</keyword>
<dbReference type="GO" id="GO:0005524">
    <property type="term" value="F:ATP binding"/>
    <property type="evidence" value="ECO:0007669"/>
    <property type="project" value="UniProtKB-KW"/>
</dbReference>
<evidence type="ECO:0000256" key="3">
    <source>
        <dbReference type="ARBA" id="ARBA00012438"/>
    </source>
</evidence>
<keyword evidence="9" id="KW-0067">ATP-binding</keyword>
<dbReference type="EMBL" id="JRWP01000054">
    <property type="protein sequence ID" value="KGY07111.1"/>
    <property type="molecule type" value="Genomic_DNA"/>
</dbReference>
<dbReference type="OrthoDB" id="9804645at2"/>
<dbReference type="Gene3D" id="6.10.340.10">
    <property type="match status" value="1"/>
</dbReference>
<evidence type="ECO:0000256" key="10">
    <source>
        <dbReference type="SAM" id="Phobius"/>
    </source>
</evidence>
<protein>
    <recommendedName>
        <fullName evidence="3">histidine kinase</fullName>
        <ecNumber evidence="3">2.7.13.3</ecNumber>
    </recommendedName>
</protein>
<dbReference type="InterPro" id="IPR036097">
    <property type="entry name" value="HisK_dim/P_sf"/>
</dbReference>
<evidence type="ECO:0000256" key="6">
    <source>
        <dbReference type="ARBA" id="ARBA00022679"/>
    </source>
</evidence>
<dbReference type="SUPFAM" id="SSF55874">
    <property type="entry name" value="ATPase domain of HSP90 chaperone/DNA topoisomerase II/histidine kinase"/>
    <property type="match status" value="1"/>
</dbReference>
<dbReference type="InterPro" id="IPR050980">
    <property type="entry name" value="2C_sensor_his_kinase"/>
</dbReference>
<dbReference type="InterPro" id="IPR036890">
    <property type="entry name" value="HATPase_C_sf"/>
</dbReference>
<gene>
    <name evidence="13" type="ORF">NM06_18960</name>
</gene>
<evidence type="ECO:0000256" key="5">
    <source>
        <dbReference type="ARBA" id="ARBA00022553"/>
    </source>
</evidence>
<dbReference type="GO" id="GO:0005886">
    <property type="term" value="C:plasma membrane"/>
    <property type="evidence" value="ECO:0007669"/>
    <property type="project" value="UniProtKB-SubCell"/>
</dbReference>
<dbReference type="Pfam" id="PF02518">
    <property type="entry name" value="HATPase_c"/>
    <property type="match status" value="1"/>
</dbReference>
<evidence type="ECO:0000256" key="8">
    <source>
        <dbReference type="ARBA" id="ARBA00022777"/>
    </source>
</evidence>
<dbReference type="Gene3D" id="1.10.287.130">
    <property type="match status" value="1"/>
</dbReference>
<feature type="transmembrane region" description="Helical" evidence="10">
    <location>
        <begin position="231"/>
        <end position="252"/>
    </location>
</feature>
<evidence type="ECO:0000256" key="2">
    <source>
        <dbReference type="ARBA" id="ARBA00004651"/>
    </source>
</evidence>
<keyword evidence="4" id="KW-1003">Cell membrane</keyword>
<evidence type="ECO:0000256" key="9">
    <source>
        <dbReference type="ARBA" id="ARBA00022840"/>
    </source>
</evidence>
<dbReference type="Pfam" id="PF00512">
    <property type="entry name" value="HisKA"/>
    <property type="match status" value="1"/>
</dbReference>
<dbReference type="SMART" id="SM00388">
    <property type="entry name" value="HisKA"/>
    <property type="match status" value="1"/>
</dbReference>
<comment type="subcellular location">
    <subcellularLocation>
        <location evidence="2">Cell membrane</location>
        <topology evidence="2">Multi-pass membrane protein</topology>
    </subcellularLocation>
</comment>
<dbReference type="InterPro" id="IPR003660">
    <property type="entry name" value="HAMP_dom"/>
</dbReference>
<dbReference type="STRING" id="379097.SE23_12810"/>
<dbReference type="InterPro" id="IPR005467">
    <property type="entry name" value="His_kinase_dom"/>
</dbReference>
<keyword evidence="10" id="KW-1133">Transmembrane helix</keyword>
<evidence type="ECO:0000313" key="13">
    <source>
        <dbReference type="EMBL" id="KGY07111.1"/>
    </source>
</evidence>
<dbReference type="SUPFAM" id="SSF47384">
    <property type="entry name" value="Homodimeric domain of signal transducing histidine kinase"/>
    <property type="match status" value="1"/>
</dbReference>
<accession>A0A0A5HUC2</accession>
<dbReference type="PANTHER" id="PTHR44936">
    <property type="entry name" value="SENSOR PROTEIN CREC"/>
    <property type="match status" value="1"/>
</dbReference>
<keyword evidence="6" id="KW-0808">Transferase</keyword>
<dbReference type="PANTHER" id="PTHR44936:SF10">
    <property type="entry name" value="SENSOR PROTEIN RSTB"/>
    <property type="match status" value="1"/>
</dbReference>
<keyword evidence="7" id="KW-0547">Nucleotide-binding</keyword>
<feature type="domain" description="Histidine kinase" evidence="11">
    <location>
        <begin position="312"/>
        <end position="527"/>
    </location>
</feature>
<dbReference type="PRINTS" id="PR00344">
    <property type="entry name" value="BCTRLSENSOR"/>
</dbReference>
<dbReference type="Proteomes" id="UP000030451">
    <property type="component" value="Unassembled WGS sequence"/>
</dbReference>
<dbReference type="CDD" id="cd00082">
    <property type="entry name" value="HisKA"/>
    <property type="match status" value="1"/>
</dbReference>
<dbReference type="CDD" id="cd06225">
    <property type="entry name" value="HAMP"/>
    <property type="match status" value="1"/>
</dbReference>
<keyword evidence="8 13" id="KW-0418">Kinase</keyword>
<evidence type="ECO:0000256" key="7">
    <source>
        <dbReference type="ARBA" id="ARBA00022741"/>
    </source>
</evidence>
<dbReference type="InterPro" id="IPR003594">
    <property type="entry name" value="HATPase_dom"/>
</dbReference>